<dbReference type="SUPFAM" id="SSF81383">
    <property type="entry name" value="F-box domain"/>
    <property type="match status" value="1"/>
</dbReference>
<sequence length="498" mass="55120">MGFLALGPDVLLRILRAADVHTVVQTGMVCRALHELARSKQLWIALLSRLKRRGLVALPPHATLSQYSTHELVALVKRVVLGPFVWQSLSSSPNGSQAEEILHRFPLPLKPSTPGTSSDPDATLSRAEALPGGRHVLIERHNERQELWDVAEAKCIWDHDTTTKMVMLPVYEREEIVVCMFERAVPVSSLAVVVIDLATNTAAPALRLSIPDYVVAFRPHFVLSAYAPLVALETNFIQPQGLRRAFIIIDMNTSKFCVLKGCFVTRTVQFLPSHVAVLADPDGGAETPTQINLIFYALADLTADLWLPLVDLPLLSHADLVAPDNVYSPAPLNSLTQTFFYATDRRLIEKQLELVVHSSVLHSNTYLLSWYCGGHYMAAAEDGTRDPEYTFARYHFRPGVKPSVTPLTSTTRRFDPHWFAHLGFAGSTGEGPTYAGFARRIHNPYSAIGFDGPLNSAAALSDRTIRAVGLRKLAMEPYTPVVVAWWEEGTELDVVYLA</sequence>
<reference evidence="1" key="1">
    <citation type="submission" date="2020-05" db="EMBL/GenBank/DDBJ databases">
        <title>Mycena genomes resolve the evolution of fungal bioluminescence.</title>
        <authorList>
            <person name="Tsai I.J."/>
        </authorList>
    </citation>
    <scope>NUCLEOTIDE SEQUENCE</scope>
    <source>
        <strain evidence="1">171206Taipei</strain>
    </source>
</reference>
<dbReference type="AlphaFoldDB" id="A0A8H6SFC5"/>
<gene>
    <name evidence="1" type="ORF">MIND_00912500</name>
</gene>
<name>A0A8H6SFC5_9AGAR</name>
<accession>A0A8H6SFC5</accession>
<dbReference type="InterPro" id="IPR036047">
    <property type="entry name" value="F-box-like_dom_sf"/>
</dbReference>
<evidence type="ECO:0000313" key="1">
    <source>
        <dbReference type="EMBL" id="KAF7296815.1"/>
    </source>
</evidence>
<comment type="caution">
    <text evidence="1">The sequence shown here is derived from an EMBL/GenBank/DDBJ whole genome shotgun (WGS) entry which is preliminary data.</text>
</comment>
<evidence type="ECO:0008006" key="3">
    <source>
        <dbReference type="Google" id="ProtNLM"/>
    </source>
</evidence>
<keyword evidence="2" id="KW-1185">Reference proteome</keyword>
<dbReference type="RefSeq" id="XP_037217174.1">
    <property type="nucleotide sequence ID" value="XM_037365762.1"/>
</dbReference>
<dbReference type="OrthoDB" id="3061096at2759"/>
<proteinExistence type="predicted"/>
<dbReference type="EMBL" id="JACAZF010000008">
    <property type="protein sequence ID" value="KAF7296815.1"/>
    <property type="molecule type" value="Genomic_DNA"/>
</dbReference>
<evidence type="ECO:0000313" key="2">
    <source>
        <dbReference type="Proteomes" id="UP000636479"/>
    </source>
</evidence>
<dbReference type="Gene3D" id="1.20.1280.50">
    <property type="match status" value="1"/>
</dbReference>
<organism evidence="1 2">
    <name type="scientific">Mycena indigotica</name>
    <dbReference type="NCBI Taxonomy" id="2126181"/>
    <lineage>
        <taxon>Eukaryota</taxon>
        <taxon>Fungi</taxon>
        <taxon>Dikarya</taxon>
        <taxon>Basidiomycota</taxon>
        <taxon>Agaricomycotina</taxon>
        <taxon>Agaricomycetes</taxon>
        <taxon>Agaricomycetidae</taxon>
        <taxon>Agaricales</taxon>
        <taxon>Marasmiineae</taxon>
        <taxon>Mycenaceae</taxon>
        <taxon>Mycena</taxon>
    </lineage>
</organism>
<protein>
    <recommendedName>
        <fullName evidence="3">F-box domain-containing protein</fullName>
    </recommendedName>
</protein>
<dbReference type="GeneID" id="59348278"/>
<dbReference type="Proteomes" id="UP000636479">
    <property type="component" value="Unassembled WGS sequence"/>
</dbReference>